<evidence type="ECO:0000313" key="3">
    <source>
        <dbReference type="Proteomes" id="UP000008963"/>
    </source>
</evidence>
<accession>E1X008</accession>
<evidence type="ECO:0000313" key="2">
    <source>
        <dbReference type="EMBL" id="CBW27944.1"/>
    </source>
</evidence>
<protein>
    <submittedName>
        <fullName evidence="2">Exported protein</fullName>
    </submittedName>
</protein>
<dbReference type="KEGG" id="bmx:BMS_3191"/>
<dbReference type="HOGENOM" id="CLU_1774829_0_0_7"/>
<keyword evidence="3" id="KW-1185">Reference proteome</keyword>
<dbReference type="Proteomes" id="UP000008963">
    <property type="component" value="Chromosome"/>
</dbReference>
<evidence type="ECO:0000256" key="1">
    <source>
        <dbReference type="SAM" id="SignalP"/>
    </source>
</evidence>
<feature type="signal peptide" evidence="1">
    <location>
        <begin position="1"/>
        <end position="18"/>
    </location>
</feature>
<dbReference type="EMBL" id="FQ312005">
    <property type="protein sequence ID" value="CBW27944.1"/>
    <property type="molecule type" value="Genomic_DNA"/>
</dbReference>
<dbReference type="RefSeq" id="WP_014245714.1">
    <property type="nucleotide sequence ID" value="NC_016620.1"/>
</dbReference>
<dbReference type="PATRIC" id="fig|862908.3.peg.3050"/>
<name>E1X008_HALMS</name>
<dbReference type="OrthoDB" id="9896964at2"/>
<dbReference type="AlphaFoldDB" id="E1X008"/>
<proteinExistence type="predicted"/>
<feature type="chain" id="PRO_5003154784" evidence="1">
    <location>
        <begin position="19"/>
        <end position="146"/>
    </location>
</feature>
<reference evidence="3" key="1">
    <citation type="journal article" date="2013" name="ISME J.">
        <title>A small predatory core genome in the divergent marine Bacteriovorax marinus SJ and the terrestrial Bdellovibrio bacteriovorus.</title>
        <authorList>
            <person name="Crossman L.C."/>
            <person name="Chen H."/>
            <person name="Cerdeno-Tarraga A.M."/>
            <person name="Brooks K."/>
            <person name="Quail M.A."/>
            <person name="Pineiro S.A."/>
            <person name="Hobley L."/>
            <person name="Sockett R.E."/>
            <person name="Bentley S.D."/>
            <person name="Parkhill J."/>
            <person name="Williams H.N."/>
            <person name="Stine O.C."/>
        </authorList>
    </citation>
    <scope>NUCLEOTIDE SEQUENCE [LARGE SCALE GENOMIC DNA]</scope>
    <source>
        <strain evidence="3">ATCC BAA-682 / DSM 15412 / SJ</strain>
    </source>
</reference>
<keyword evidence="1" id="KW-0732">Signal</keyword>
<organism evidence="2 3">
    <name type="scientific">Halobacteriovorax marinus (strain ATCC BAA-682 / DSM 15412 / SJ)</name>
    <name type="common">Bacteriovorax marinus</name>
    <dbReference type="NCBI Taxonomy" id="862908"/>
    <lineage>
        <taxon>Bacteria</taxon>
        <taxon>Pseudomonadati</taxon>
        <taxon>Bdellovibrionota</taxon>
        <taxon>Bacteriovoracia</taxon>
        <taxon>Bacteriovoracales</taxon>
        <taxon>Halobacteriovoraceae</taxon>
        <taxon>Halobacteriovorax</taxon>
    </lineage>
</organism>
<sequence length="146" mass="15722">MKKLITICALAASFTTFADCTNSFNKGVTQYNLGASYFQDGMNHYQRAVDESRGQGRRSIICEALLKSNTGFDVATRSFLSCTTAFGEAASSCSGTTGQIARDNQQTCAENHSVSEDNYAAILETLKATCFGEEGNTLINTVVRSL</sequence>
<gene>
    <name evidence="2" type="ordered locus">BMS_3191</name>
</gene>